<gene>
    <name evidence="13" type="primary">yidC</name>
    <name evidence="17" type="ORF">CLV94_0295</name>
</gene>
<evidence type="ECO:0000256" key="13">
    <source>
        <dbReference type="HAMAP-Rule" id="MF_01810"/>
    </source>
</evidence>
<evidence type="ECO:0000256" key="1">
    <source>
        <dbReference type="ARBA" id="ARBA00004429"/>
    </source>
</evidence>
<feature type="transmembrane region" description="Helical" evidence="13">
    <location>
        <begin position="444"/>
        <end position="465"/>
    </location>
</feature>
<dbReference type="Proteomes" id="UP000277579">
    <property type="component" value="Unassembled WGS sequence"/>
</dbReference>
<evidence type="ECO:0000256" key="8">
    <source>
        <dbReference type="ARBA" id="ARBA00022989"/>
    </source>
</evidence>
<feature type="transmembrane region" description="Helical" evidence="13">
    <location>
        <begin position="544"/>
        <end position="562"/>
    </location>
</feature>
<dbReference type="PRINTS" id="PR00701">
    <property type="entry name" value="60KDINNERMP"/>
</dbReference>
<feature type="domain" description="Membrane insertase YidC/Oxa/ALB C-terminal" evidence="15">
    <location>
        <begin position="380"/>
        <end position="586"/>
    </location>
</feature>
<dbReference type="HAMAP" id="MF_01810">
    <property type="entry name" value="YidC_type1"/>
    <property type="match status" value="1"/>
</dbReference>
<protein>
    <recommendedName>
        <fullName evidence="3 13">Membrane protein insertase YidC</fullName>
    </recommendedName>
    <alternativeName>
        <fullName evidence="12 13">Foldase YidC</fullName>
    </alternativeName>
    <alternativeName>
        <fullName evidence="11 13">Membrane integrase YidC</fullName>
    </alternativeName>
    <alternativeName>
        <fullName evidence="13">Membrane protein YidC</fullName>
    </alternativeName>
</protein>
<name>A0A495MIV1_9FLAO</name>
<organism evidence="17 18">
    <name type="scientific">Flavobacterium endophyticum</name>
    <dbReference type="NCBI Taxonomy" id="1540163"/>
    <lineage>
        <taxon>Bacteria</taxon>
        <taxon>Pseudomonadati</taxon>
        <taxon>Bacteroidota</taxon>
        <taxon>Flavobacteriia</taxon>
        <taxon>Flavobacteriales</taxon>
        <taxon>Flavobacteriaceae</taxon>
        <taxon>Flavobacterium</taxon>
    </lineage>
</organism>
<evidence type="ECO:0000256" key="2">
    <source>
        <dbReference type="ARBA" id="ARBA00010527"/>
    </source>
</evidence>
<comment type="subcellular location">
    <subcellularLocation>
        <location evidence="1">Cell inner membrane</location>
        <topology evidence="1">Multi-pass membrane protein</topology>
    </subcellularLocation>
    <subcellularLocation>
        <location evidence="13">Cell membrane</location>
        <topology evidence="13">Multi-pass membrane protein</topology>
    </subcellularLocation>
</comment>
<dbReference type="GO" id="GO:0051205">
    <property type="term" value="P:protein insertion into membrane"/>
    <property type="evidence" value="ECO:0007669"/>
    <property type="project" value="TreeGrafter"/>
</dbReference>
<dbReference type="InterPro" id="IPR001708">
    <property type="entry name" value="YidC/ALB3/OXA1/COX18"/>
</dbReference>
<evidence type="ECO:0000256" key="9">
    <source>
        <dbReference type="ARBA" id="ARBA00023136"/>
    </source>
</evidence>
<dbReference type="InterPro" id="IPR019998">
    <property type="entry name" value="Membr_insert_YidC"/>
</dbReference>
<dbReference type="Pfam" id="PF02096">
    <property type="entry name" value="60KD_IMP"/>
    <property type="match status" value="1"/>
</dbReference>
<keyword evidence="5 13" id="KW-1003">Cell membrane</keyword>
<comment type="similarity">
    <text evidence="2 13">Belongs to the OXA1/ALB3/YidC family. Type 1 subfamily.</text>
</comment>
<evidence type="ECO:0000256" key="7">
    <source>
        <dbReference type="ARBA" id="ARBA00022927"/>
    </source>
</evidence>
<dbReference type="NCBIfam" id="NF002356">
    <property type="entry name" value="PRK01318.2-3"/>
    <property type="match status" value="1"/>
</dbReference>
<dbReference type="GO" id="GO:0032977">
    <property type="term" value="F:membrane insertase activity"/>
    <property type="evidence" value="ECO:0007669"/>
    <property type="project" value="InterPro"/>
</dbReference>
<evidence type="ECO:0000256" key="5">
    <source>
        <dbReference type="ARBA" id="ARBA00022475"/>
    </source>
</evidence>
<dbReference type="CDD" id="cd19961">
    <property type="entry name" value="EcYidC-like_peri"/>
    <property type="match status" value="1"/>
</dbReference>
<feature type="compositionally biased region" description="Low complexity" evidence="14">
    <location>
        <begin position="613"/>
        <end position="626"/>
    </location>
</feature>
<proteinExistence type="inferred from homology"/>
<feature type="compositionally biased region" description="Basic and acidic residues" evidence="14">
    <location>
        <begin position="600"/>
        <end position="609"/>
    </location>
</feature>
<feature type="transmembrane region" description="Helical" evidence="13">
    <location>
        <begin position="568"/>
        <end position="589"/>
    </location>
</feature>
<evidence type="ECO:0000313" key="18">
    <source>
        <dbReference type="Proteomes" id="UP000277579"/>
    </source>
</evidence>
<evidence type="ECO:0000259" key="15">
    <source>
        <dbReference type="Pfam" id="PF02096"/>
    </source>
</evidence>
<feature type="transmembrane region" description="Helical" evidence="13">
    <location>
        <begin position="372"/>
        <end position="394"/>
    </location>
</feature>
<keyword evidence="7 13" id="KW-0653">Protein transport</keyword>
<sequence>MEEKKFDRNSIIGFVLIFALLIGVMYINKPSQEEIDAKAKIEQAEKQKAATTAVKEAALTVADTTAKDSVQLEKLKTSLGSFAYAATLPSAKLETKTIENDLVKLTFSNKGGYIVGAEMKNFEAFSKGSGKLVKIIKDNNANLNIELKMQGNLVLNTKDLYFEPTLTKEGENQVLTMRLKAGPEQYLEYRYVLKPKDYMLDFSIRTQGLSKVLQTSNPLPMEWSLKTYRNEKSVSYENRYSELVYEYEGGKDDYLGQSSDSQEAKEVSYIAFKQHFFASILLTDTPFKVAELKSDNLVKDVEKDTIFTKSFKATVPLAFKGGEVNYNMNWYYGPADYKILNSYEKNLDEVISLGWGIFGWINRWIFIPVYDFLSLFLAHGIAIIVFTILVRLVMSPVTYKSYLSQAKMKVLRPEIQELNEKFKKDPMKKQQETMKLYNKAGVNPMAGCLPALMQIPVFYALFQFFPSAIELRQKNFLWAEDLSSFDAIFSWKQHIPVISSFYGNHISLFPILAAIAIFFYMKMTTGDQAMSAPPQEGMPDMGKIMKMMIYISPLMMMIFFNNNASGLSLYYFISNTITIGIMLVIKNYIINDEKIHARIQENKTKEKPKSRFQQKMQDMMEQAQEQQKQKSKSLEDKKKSLEDRKKK</sequence>
<keyword evidence="8 13" id="KW-1133">Transmembrane helix</keyword>
<keyword evidence="9 13" id="KW-0472">Membrane</keyword>
<comment type="function">
    <text evidence="13">Required for the insertion and/or proper folding and/or complex formation of integral membrane proteins into the membrane. Involved in integration of membrane proteins that insert both dependently and independently of the Sec translocase complex, as well as at least some lipoproteins. Aids folding of multispanning membrane proteins.</text>
</comment>
<dbReference type="Pfam" id="PF14849">
    <property type="entry name" value="YidC_periplas"/>
    <property type="match status" value="1"/>
</dbReference>
<dbReference type="NCBIfam" id="TIGR03593">
    <property type="entry name" value="yidC_nterm"/>
    <property type="match status" value="1"/>
</dbReference>
<evidence type="ECO:0000259" key="16">
    <source>
        <dbReference type="Pfam" id="PF14849"/>
    </source>
</evidence>
<evidence type="ECO:0000256" key="12">
    <source>
        <dbReference type="ARBA" id="ARBA00033342"/>
    </source>
</evidence>
<evidence type="ECO:0000256" key="6">
    <source>
        <dbReference type="ARBA" id="ARBA00022692"/>
    </source>
</evidence>
<keyword evidence="10 13" id="KW-0143">Chaperone</keyword>
<evidence type="ECO:0000256" key="11">
    <source>
        <dbReference type="ARBA" id="ARBA00033245"/>
    </source>
</evidence>
<dbReference type="CDD" id="cd20070">
    <property type="entry name" value="5TM_YidC_Alb3"/>
    <property type="match status" value="1"/>
</dbReference>
<feature type="transmembrane region" description="Helical" evidence="13">
    <location>
        <begin position="506"/>
        <end position="523"/>
    </location>
</feature>
<feature type="transmembrane region" description="Helical" evidence="13">
    <location>
        <begin position="12"/>
        <end position="28"/>
    </location>
</feature>
<evidence type="ECO:0000256" key="10">
    <source>
        <dbReference type="ARBA" id="ARBA00023186"/>
    </source>
</evidence>
<dbReference type="InterPro" id="IPR038221">
    <property type="entry name" value="YidC_periplasmic_sf"/>
</dbReference>
<dbReference type="GO" id="GO:0005886">
    <property type="term" value="C:plasma membrane"/>
    <property type="evidence" value="ECO:0007669"/>
    <property type="project" value="UniProtKB-SubCell"/>
</dbReference>
<dbReference type="EMBL" id="RBLC01000001">
    <property type="protein sequence ID" value="RKS25265.1"/>
    <property type="molecule type" value="Genomic_DNA"/>
</dbReference>
<dbReference type="InterPro" id="IPR028055">
    <property type="entry name" value="YidC/Oxa/ALB_C"/>
</dbReference>
<evidence type="ECO:0000256" key="3">
    <source>
        <dbReference type="ARBA" id="ARBA00015325"/>
    </source>
</evidence>
<evidence type="ECO:0000256" key="4">
    <source>
        <dbReference type="ARBA" id="ARBA00022448"/>
    </source>
</evidence>
<comment type="caution">
    <text evidence="17">The sequence shown here is derived from an EMBL/GenBank/DDBJ whole genome shotgun (WGS) entry which is preliminary data.</text>
</comment>
<keyword evidence="4 13" id="KW-0813">Transport</keyword>
<dbReference type="NCBIfam" id="NF002359">
    <property type="entry name" value="PRK01318.2-6"/>
    <property type="match status" value="1"/>
</dbReference>
<keyword evidence="6 13" id="KW-0812">Transmembrane</keyword>
<feature type="domain" description="Membrane insertase YidC N-terminal" evidence="16">
    <location>
        <begin position="97"/>
        <end position="366"/>
    </location>
</feature>
<dbReference type="InterPro" id="IPR028053">
    <property type="entry name" value="Membr_insert_YidC_N"/>
</dbReference>
<dbReference type="NCBIfam" id="TIGR03592">
    <property type="entry name" value="yidC_oxa1_cterm"/>
    <property type="match status" value="1"/>
</dbReference>
<dbReference type="OrthoDB" id="9780552at2"/>
<dbReference type="RefSeq" id="WP_121374686.1">
    <property type="nucleotide sequence ID" value="NZ_RBLC01000001.1"/>
</dbReference>
<dbReference type="PANTHER" id="PTHR12428">
    <property type="entry name" value="OXA1"/>
    <property type="match status" value="1"/>
</dbReference>
<feature type="compositionally biased region" description="Basic and acidic residues" evidence="14">
    <location>
        <begin position="632"/>
        <end position="647"/>
    </location>
</feature>
<reference evidence="17 18" key="1">
    <citation type="submission" date="2018-10" db="EMBL/GenBank/DDBJ databases">
        <title>Genomic Encyclopedia of Archaeal and Bacterial Type Strains, Phase II (KMG-II): from individual species to whole genera.</title>
        <authorList>
            <person name="Goeker M."/>
        </authorList>
    </citation>
    <scope>NUCLEOTIDE SEQUENCE [LARGE SCALE GENOMIC DNA]</scope>
    <source>
        <strain evidence="17 18">DSM 29537</strain>
    </source>
</reference>
<dbReference type="GO" id="GO:0015031">
    <property type="term" value="P:protein transport"/>
    <property type="evidence" value="ECO:0007669"/>
    <property type="project" value="UniProtKB-KW"/>
</dbReference>
<evidence type="ECO:0000313" key="17">
    <source>
        <dbReference type="EMBL" id="RKS25265.1"/>
    </source>
</evidence>
<dbReference type="Gene3D" id="2.70.98.90">
    <property type="match status" value="1"/>
</dbReference>
<accession>A0A495MIV1</accession>
<dbReference type="InterPro" id="IPR047196">
    <property type="entry name" value="YidC_ALB_C"/>
</dbReference>
<evidence type="ECO:0000256" key="14">
    <source>
        <dbReference type="SAM" id="MobiDB-lite"/>
    </source>
</evidence>
<comment type="subunit">
    <text evidence="13">Interacts with the Sec translocase complex via SecD. Specifically interacts with transmembrane segments of nascent integral membrane proteins during membrane integration.</text>
</comment>
<dbReference type="AlphaFoldDB" id="A0A495MIV1"/>
<feature type="region of interest" description="Disordered" evidence="14">
    <location>
        <begin position="600"/>
        <end position="647"/>
    </location>
</feature>
<keyword evidence="18" id="KW-1185">Reference proteome</keyword>
<dbReference type="PANTHER" id="PTHR12428:SF65">
    <property type="entry name" value="CYTOCHROME C OXIDASE ASSEMBLY PROTEIN COX18, MITOCHONDRIAL"/>
    <property type="match status" value="1"/>
</dbReference>